<dbReference type="InterPro" id="IPR043504">
    <property type="entry name" value="Peptidase_S1_PA_chymotrypsin"/>
</dbReference>
<gene>
    <name evidence="5" type="ORF">PGH07_06640</name>
</gene>
<dbReference type="Gene3D" id="2.40.10.10">
    <property type="entry name" value="Trypsin-like serine proteases"/>
    <property type="match status" value="2"/>
</dbReference>
<keyword evidence="3" id="KW-0378">Hydrolase</keyword>
<dbReference type="Gene3D" id="2.30.42.10">
    <property type="match status" value="1"/>
</dbReference>
<dbReference type="Pfam" id="PF13365">
    <property type="entry name" value="Trypsin_2"/>
    <property type="match status" value="1"/>
</dbReference>
<dbReference type="InterPro" id="IPR001940">
    <property type="entry name" value="Peptidase_S1C"/>
</dbReference>
<reference evidence="5" key="1">
    <citation type="submission" date="2023-01" db="EMBL/GenBank/DDBJ databases">
        <title>Sulfurovum sp. zt1-1 genome assembly.</title>
        <authorList>
            <person name="Wang J."/>
        </authorList>
    </citation>
    <scope>NUCLEOTIDE SEQUENCE</scope>
    <source>
        <strain evidence="5">Zt1-1</strain>
    </source>
</reference>
<keyword evidence="2" id="KW-0645">Protease</keyword>
<dbReference type="PRINTS" id="PR00834">
    <property type="entry name" value="PROTEASES2C"/>
</dbReference>
<evidence type="ECO:0000313" key="5">
    <source>
        <dbReference type="EMBL" id="MDM5271849.1"/>
    </source>
</evidence>
<evidence type="ECO:0000256" key="1">
    <source>
        <dbReference type="ARBA" id="ARBA00010541"/>
    </source>
</evidence>
<dbReference type="SMART" id="SM00228">
    <property type="entry name" value="PDZ"/>
    <property type="match status" value="1"/>
</dbReference>
<dbReference type="Pfam" id="PF13180">
    <property type="entry name" value="PDZ_2"/>
    <property type="match status" value="1"/>
</dbReference>
<keyword evidence="6" id="KW-1185">Reference proteome</keyword>
<dbReference type="PROSITE" id="PS50106">
    <property type="entry name" value="PDZ"/>
    <property type="match status" value="1"/>
</dbReference>
<dbReference type="InterPro" id="IPR036034">
    <property type="entry name" value="PDZ_sf"/>
</dbReference>
<evidence type="ECO:0000313" key="6">
    <source>
        <dbReference type="Proteomes" id="UP001169069"/>
    </source>
</evidence>
<feature type="domain" description="PDZ" evidence="4">
    <location>
        <begin position="265"/>
        <end position="340"/>
    </location>
</feature>
<comment type="similarity">
    <text evidence="1">Belongs to the peptidase S1C family.</text>
</comment>
<name>A0ABT7QYD4_9BACT</name>
<protein>
    <submittedName>
        <fullName evidence="5">Trypsin-like peptidase domain-containing protein</fullName>
    </submittedName>
</protein>
<dbReference type="Proteomes" id="UP001169069">
    <property type="component" value="Unassembled WGS sequence"/>
</dbReference>
<comment type="caution">
    <text evidence="5">The sequence shown here is derived from an EMBL/GenBank/DDBJ whole genome shotgun (WGS) entry which is preliminary data.</text>
</comment>
<organism evidence="5 6">
    <name type="scientific">Sulfurovum zhangzhouensis</name>
    <dbReference type="NCBI Taxonomy" id="3019067"/>
    <lineage>
        <taxon>Bacteria</taxon>
        <taxon>Pseudomonadati</taxon>
        <taxon>Campylobacterota</taxon>
        <taxon>Epsilonproteobacteria</taxon>
        <taxon>Campylobacterales</taxon>
        <taxon>Sulfurovaceae</taxon>
        <taxon>Sulfurovum</taxon>
    </lineage>
</organism>
<dbReference type="PANTHER" id="PTHR43343">
    <property type="entry name" value="PEPTIDASE S12"/>
    <property type="match status" value="1"/>
</dbReference>
<dbReference type="SUPFAM" id="SSF50494">
    <property type="entry name" value="Trypsin-like serine proteases"/>
    <property type="match status" value="1"/>
</dbReference>
<evidence type="ECO:0000259" key="4">
    <source>
        <dbReference type="PROSITE" id="PS50106"/>
    </source>
</evidence>
<dbReference type="PANTHER" id="PTHR43343:SF3">
    <property type="entry name" value="PROTEASE DO-LIKE 8, CHLOROPLASTIC"/>
    <property type="match status" value="1"/>
</dbReference>
<proteinExistence type="inferred from homology"/>
<dbReference type="RefSeq" id="WP_289413573.1">
    <property type="nucleotide sequence ID" value="NZ_JAQIBD010000002.1"/>
</dbReference>
<dbReference type="EMBL" id="JAQIBD010000002">
    <property type="protein sequence ID" value="MDM5271849.1"/>
    <property type="molecule type" value="Genomic_DNA"/>
</dbReference>
<sequence length="375" mass="41192">MNSTPTQNKLLRTIRTLLFILIGFAVLLLLFPQFKAFWLPINTEPRAVTARGTLSDTERTNIEIFRQASPSVVYITTLTDTVNLWTRDITRIPRGTGSGFIWDRYGHIITNYHVLERASEIRIHLSDQRTFRAVLVGASPDHDIAVLRIPLVSNMPAPLPIGTSSDLQVGQMMYAIGNPFGLDQTLTTGVVSALNRSLYNDNGSKINGLIQTDAAINPGNSGGPLLDSAGRLVGINTAIYSPSGVYAGIGFAVPVDTVNRVVPKLIAKGHYKRPQLGILIDEELNKAITDKLGIKGVAIIDIKEGSPAQRAGLHSMKKLKNEGMDVGDIILSIDDQRVNNTRSLLDTLEKYYSGDHVKLTYLRDHEKRSITITLD</sequence>
<dbReference type="InterPro" id="IPR001478">
    <property type="entry name" value="PDZ"/>
</dbReference>
<dbReference type="InterPro" id="IPR051201">
    <property type="entry name" value="Chloro_Bact_Ser_Proteases"/>
</dbReference>
<accession>A0ABT7QYD4</accession>
<dbReference type="InterPro" id="IPR009003">
    <property type="entry name" value="Peptidase_S1_PA"/>
</dbReference>
<dbReference type="SUPFAM" id="SSF50156">
    <property type="entry name" value="PDZ domain-like"/>
    <property type="match status" value="1"/>
</dbReference>
<evidence type="ECO:0000256" key="3">
    <source>
        <dbReference type="ARBA" id="ARBA00022801"/>
    </source>
</evidence>
<evidence type="ECO:0000256" key="2">
    <source>
        <dbReference type="ARBA" id="ARBA00022670"/>
    </source>
</evidence>